<evidence type="ECO:0000256" key="9">
    <source>
        <dbReference type="PROSITE-ProRule" id="PRU00560"/>
    </source>
</evidence>
<feature type="binding site" evidence="9">
    <location>
        <begin position="269"/>
        <end position="276"/>
    </location>
    <ligand>
        <name>ATP</name>
        <dbReference type="ChEBI" id="CHEBI:30616"/>
    </ligand>
</feature>
<accession>A0A176YXD9</accession>
<evidence type="ECO:0000256" key="7">
    <source>
        <dbReference type="ARBA" id="ARBA00034808"/>
    </source>
</evidence>
<dbReference type="AlphaFoldDB" id="A0A176YXD9"/>
<dbReference type="GO" id="GO:0003677">
    <property type="term" value="F:DNA binding"/>
    <property type="evidence" value="ECO:0007669"/>
    <property type="project" value="InterPro"/>
</dbReference>
<gene>
    <name evidence="11" type="ORF">AYJ54_06120</name>
</gene>
<reference evidence="11 12" key="1">
    <citation type="submission" date="2016-03" db="EMBL/GenBank/DDBJ databases">
        <title>Draft Genome Sequence of the Strain BR 10245 (Bradyrhizobium sp.) isolated from nodules of Centrolobium paraense.</title>
        <authorList>
            <person name="Simoes-Araujo J.L.Sr."/>
            <person name="Barauna A.C."/>
            <person name="Silva K."/>
            <person name="Zilli J.E."/>
        </authorList>
    </citation>
    <scope>NUCLEOTIDE SEQUENCE [LARGE SCALE GENOMIC DNA]</scope>
    <source>
        <strain evidence="11 12">BR 10245</strain>
    </source>
</reference>
<dbReference type="PROSITE" id="PS51198">
    <property type="entry name" value="UVRD_HELICASE_ATP_BIND"/>
    <property type="match status" value="1"/>
</dbReference>
<name>A0A176YXD9_9BRAD</name>
<keyword evidence="4 9" id="KW-0067">ATP-binding</keyword>
<dbReference type="EMBL" id="LUUB01000040">
    <property type="protein sequence ID" value="OAF12404.1"/>
    <property type="molecule type" value="Genomic_DNA"/>
</dbReference>
<evidence type="ECO:0000256" key="3">
    <source>
        <dbReference type="ARBA" id="ARBA00022806"/>
    </source>
</evidence>
<dbReference type="STRING" id="1505087.AYJ54_06120"/>
<keyword evidence="12" id="KW-1185">Reference proteome</keyword>
<organism evidence="11 12">
    <name type="scientific">Bradyrhizobium centrolobii</name>
    <dbReference type="NCBI Taxonomy" id="1505087"/>
    <lineage>
        <taxon>Bacteria</taxon>
        <taxon>Pseudomonadati</taxon>
        <taxon>Pseudomonadota</taxon>
        <taxon>Alphaproteobacteria</taxon>
        <taxon>Hyphomicrobiales</taxon>
        <taxon>Nitrobacteraceae</taxon>
        <taxon>Bradyrhizobium</taxon>
    </lineage>
</organism>
<dbReference type="InterPro" id="IPR014017">
    <property type="entry name" value="DNA_helicase_UvrD-like_C"/>
</dbReference>
<dbReference type="Gene3D" id="3.40.50.300">
    <property type="entry name" value="P-loop containing nucleotide triphosphate hydrolases"/>
    <property type="match status" value="2"/>
</dbReference>
<evidence type="ECO:0000313" key="11">
    <source>
        <dbReference type="EMBL" id="OAF12404.1"/>
    </source>
</evidence>
<dbReference type="EC" id="5.6.2.4" evidence="7"/>
<dbReference type="InterPro" id="IPR027417">
    <property type="entry name" value="P-loop_NTPase"/>
</dbReference>
<dbReference type="GO" id="GO:0005829">
    <property type="term" value="C:cytosol"/>
    <property type="evidence" value="ECO:0007669"/>
    <property type="project" value="TreeGrafter"/>
</dbReference>
<dbReference type="InterPro" id="IPR014016">
    <property type="entry name" value="UvrD-like_ATP-bd"/>
</dbReference>
<dbReference type="SUPFAM" id="SSF52540">
    <property type="entry name" value="P-loop containing nucleoside triphosphate hydrolases"/>
    <property type="match status" value="1"/>
</dbReference>
<dbReference type="InterPro" id="IPR000212">
    <property type="entry name" value="DNA_helicase_UvrD/REP"/>
</dbReference>
<sequence length="727" mass="81370">MSAATYRVSYDLGCLRSLKKLPDRVSAKFLDMMTRFMSDPTAHGLNFESVRGTSDRGVKSVRIDQGYRAIAFITGQDVMFLHVNNHDEAYRWAERRDVRVDPATNRIRVVESVEVKEAVSASAELPAAAAPDLFNVIPDERLLALGILAEELPKVRQLGDQDALDGSQDAFDATSYDILIALAAGYPDDEIRAIVGIKGPDEDTEKKTPTTFANVIASDESRQHIFIPETEEELRRVFEGDLEGWRIFLHPDQRKVAYRDYSGPTLVRGGAGTGKTVVAMHHARYLADQIKKDPTRSSERVLFTTFTTNLALDIQSNLQALCPEHLEGSPPRIEVINLDRWVSQFLKRKKFPREIVYFGDNKDRLDGIWREVLDRHSLPELSEEFIRAEWEQVVQAKGVMTEGAYFKVARTGRGTALDRKTRASLWKIFSDYRASMIDEGLAEPDDAYREAIEILKAEAPSLPYGAVVVDEAQDMGEQAFRLIRAIVPEKTSGDRNSIFIVGDAHQRIYGRRATMTACGINVRGRSRQLRLNYRTSDEIRKWAVSVLEGVSVDDLDEGADSLKGYTSVFRGPAPELASFSSEEKEVGALIEWIRAVKAQGTLLGDIGVLLRTIGQIDSIARKLDDAGIESIRLRPNMADDRWQPGVRLSTMHRGKGLEFQAVAIPLLSKSIFPPPWMLKGAADDVDRRNILQQEKSLLHVAATRAKKLLRVSWSGEPSPLIVTPKKE</sequence>
<evidence type="ECO:0000259" key="10">
    <source>
        <dbReference type="PROSITE" id="PS51198"/>
    </source>
</evidence>
<evidence type="ECO:0000256" key="6">
    <source>
        <dbReference type="ARBA" id="ARBA00034617"/>
    </source>
</evidence>
<dbReference type="GO" id="GO:0016887">
    <property type="term" value="F:ATP hydrolysis activity"/>
    <property type="evidence" value="ECO:0007669"/>
    <property type="project" value="RHEA"/>
</dbReference>
<feature type="domain" description="UvrD-like helicase ATP-binding" evidence="10">
    <location>
        <begin position="248"/>
        <end position="542"/>
    </location>
</feature>
<comment type="caution">
    <text evidence="11">The sequence shown here is derived from an EMBL/GenBank/DDBJ whole genome shotgun (WGS) entry which is preliminary data.</text>
</comment>
<evidence type="ECO:0000313" key="12">
    <source>
        <dbReference type="Proteomes" id="UP000076959"/>
    </source>
</evidence>
<dbReference type="InterPro" id="IPR035093">
    <property type="entry name" value="RelE/ParE_toxin_dom_sf"/>
</dbReference>
<dbReference type="PANTHER" id="PTHR11070">
    <property type="entry name" value="UVRD / RECB / PCRA DNA HELICASE FAMILY MEMBER"/>
    <property type="match status" value="1"/>
</dbReference>
<dbReference type="Pfam" id="PF00580">
    <property type="entry name" value="UvrD-helicase"/>
    <property type="match status" value="1"/>
</dbReference>
<dbReference type="Proteomes" id="UP000076959">
    <property type="component" value="Unassembled WGS sequence"/>
</dbReference>
<dbReference type="GO" id="GO:0005524">
    <property type="term" value="F:ATP binding"/>
    <property type="evidence" value="ECO:0007669"/>
    <property type="project" value="UniProtKB-UniRule"/>
</dbReference>
<comment type="catalytic activity">
    <reaction evidence="6">
        <text>Couples ATP hydrolysis with the unwinding of duplex DNA by translocating in the 3'-5' direction.</text>
        <dbReference type="EC" id="5.6.2.4"/>
    </reaction>
</comment>
<dbReference type="OrthoDB" id="7211215at2"/>
<keyword evidence="3 9" id="KW-0347">Helicase</keyword>
<comment type="catalytic activity">
    <reaction evidence="8">
        <text>ATP + H2O = ADP + phosphate + H(+)</text>
        <dbReference type="Rhea" id="RHEA:13065"/>
        <dbReference type="ChEBI" id="CHEBI:15377"/>
        <dbReference type="ChEBI" id="CHEBI:15378"/>
        <dbReference type="ChEBI" id="CHEBI:30616"/>
        <dbReference type="ChEBI" id="CHEBI:43474"/>
        <dbReference type="ChEBI" id="CHEBI:456216"/>
        <dbReference type="EC" id="5.6.2.4"/>
    </reaction>
</comment>
<evidence type="ECO:0000256" key="1">
    <source>
        <dbReference type="ARBA" id="ARBA00022741"/>
    </source>
</evidence>
<dbReference type="RefSeq" id="WP_063698883.1">
    <property type="nucleotide sequence ID" value="NZ_LUUB01000040.1"/>
</dbReference>
<keyword evidence="2 9" id="KW-0378">Hydrolase</keyword>
<keyword evidence="1 9" id="KW-0547">Nucleotide-binding</keyword>
<evidence type="ECO:0000256" key="2">
    <source>
        <dbReference type="ARBA" id="ARBA00022801"/>
    </source>
</evidence>
<protein>
    <recommendedName>
        <fullName evidence="7">DNA 3'-5' helicase</fullName>
        <ecNumber evidence="7">5.6.2.4</ecNumber>
    </recommendedName>
</protein>
<evidence type="ECO:0000256" key="5">
    <source>
        <dbReference type="ARBA" id="ARBA00023235"/>
    </source>
</evidence>
<dbReference type="GO" id="GO:0043138">
    <property type="term" value="F:3'-5' DNA helicase activity"/>
    <property type="evidence" value="ECO:0007669"/>
    <property type="project" value="UniProtKB-EC"/>
</dbReference>
<dbReference type="PANTHER" id="PTHR11070:SF45">
    <property type="entry name" value="DNA 3'-5' HELICASE"/>
    <property type="match status" value="1"/>
</dbReference>
<evidence type="ECO:0000256" key="4">
    <source>
        <dbReference type="ARBA" id="ARBA00022840"/>
    </source>
</evidence>
<evidence type="ECO:0000256" key="8">
    <source>
        <dbReference type="ARBA" id="ARBA00048988"/>
    </source>
</evidence>
<proteinExistence type="predicted"/>
<dbReference type="SUPFAM" id="SSF143011">
    <property type="entry name" value="RelE-like"/>
    <property type="match status" value="1"/>
</dbReference>
<dbReference type="GO" id="GO:0000725">
    <property type="term" value="P:recombinational repair"/>
    <property type="evidence" value="ECO:0007669"/>
    <property type="project" value="TreeGrafter"/>
</dbReference>
<keyword evidence="5" id="KW-0413">Isomerase</keyword>
<dbReference type="Gene3D" id="3.30.2310.20">
    <property type="entry name" value="RelE-like"/>
    <property type="match status" value="1"/>
</dbReference>
<dbReference type="Pfam" id="PF13361">
    <property type="entry name" value="UvrD_C"/>
    <property type="match status" value="1"/>
</dbReference>